<evidence type="ECO:0008006" key="17">
    <source>
        <dbReference type="Google" id="ProtNLM"/>
    </source>
</evidence>
<keyword evidence="6 12" id="KW-0479">Metal-binding</keyword>
<dbReference type="EMBL" id="JRKL02001287">
    <property type="protein sequence ID" value="KAF3964938.1"/>
    <property type="molecule type" value="Genomic_DNA"/>
</dbReference>
<keyword evidence="14" id="KW-0732">Signal</keyword>
<evidence type="ECO:0000256" key="12">
    <source>
        <dbReference type="PIRSR" id="PIRSR602401-1"/>
    </source>
</evidence>
<dbReference type="PROSITE" id="PS00086">
    <property type="entry name" value="CYTOCHROME_P450"/>
    <property type="match status" value="1"/>
</dbReference>
<keyword evidence="7" id="KW-1133">Transmembrane helix</keyword>
<keyword evidence="5" id="KW-0812">Transmembrane</keyword>
<evidence type="ECO:0000256" key="1">
    <source>
        <dbReference type="ARBA" id="ARBA00001971"/>
    </source>
</evidence>
<dbReference type="GO" id="GO:0020037">
    <property type="term" value="F:heme binding"/>
    <property type="evidence" value="ECO:0007669"/>
    <property type="project" value="InterPro"/>
</dbReference>
<dbReference type="PANTHER" id="PTHR47947:SF26">
    <property type="entry name" value="CYTOCHROME P450"/>
    <property type="match status" value="1"/>
</dbReference>
<feature type="signal peptide" evidence="14">
    <location>
        <begin position="1"/>
        <end position="23"/>
    </location>
</feature>
<evidence type="ECO:0000313" key="16">
    <source>
        <dbReference type="Proteomes" id="UP000737018"/>
    </source>
</evidence>
<dbReference type="GO" id="GO:0016020">
    <property type="term" value="C:membrane"/>
    <property type="evidence" value="ECO:0007669"/>
    <property type="project" value="UniProtKB-SubCell"/>
</dbReference>
<dbReference type="OrthoDB" id="2789670at2759"/>
<dbReference type="GO" id="GO:0005506">
    <property type="term" value="F:iron ion binding"/>
    <property type="evidence" value="ECO:0007669"/>
    <property type="project" value="InterPro"/>
</dbReference>
<proteinExistence type="inferred from homology"/>
<protein>
    <recommendedName>
        <fullName evidence="17">Cytochrome P450</fullName>
    </recommendedName>
</protein>
<dbReference type="Gene3D" id="1.10.630.10">
    <property type="entry name" value="Cytochrome P450"/>
    <property type="match status" value="1"/>
</dbReference>
<keyword evidence="9 12" id="KW-0408">Iron</keyword>
<evidence type="ECO:0000256" key="4">
    <source>
        <dbReference type="ARBA" id="ARBA00022617"/>
    </source>
</evidence>
<keyword evidence="8 13" id="KW-0560">Oxidoreductase</keyword>
<organism evidence="15 16">
    <name type="scientific">Castanea mollissima</name>
    <name type="common">Chinese chestnut</name>
    <dbReference type="NCBI Taxonomy" id="60419"/>
    <lineage>
        <taxon>Eukaryota</taxon>
        <taxon>Viridiplantae</taxon>
        <taxon>Streptophyta</taxon>
        <taxon>Embryophyta</taxon>
        <taxon>Tracheophyta</taxon>
        <taxon>Spermatophyta</taxon>
        <taxon>Magnoliopsida</taxon>
        <taxon>eudicotyledons</taxon>
        <taxon>Gunneridae</taxon>
        <taxon>Pentapetalae</taxon>
        <taxon>rosids</taxon>
        <taxon>fabids</taxon>
        <taxon>Fagales</taxon>
        <taxon>Fagaceae</taxon>
        <taxon>Castanea</taxon>
    </lineage>
</organism>
<evidence type="ECO:0000256" key="11">
    <source>
        <dbReference type="ARBA" id="ARBA00023136"/>
    </source>
</evidence>
<sequence>MASIFTIFMLIFFLLWISKRIQSTTSKKRVPPDVDGAWPLIGHLHLLGGLQPPHITLGNMADNLCKPSKRSSSRSLGLQLCHDWVQSLWSLLAPSEKMTTLEVLSNHRLETLKHILDVEVNDSIKKIYKLLGKNNKVLLEMERWFGYTTLNIICRMVVGKQFGGAATEDENEGNDQCRKALRQFFDLSGAFMVSDALPYLRWLNIGGYEKAMKKTAKELDHMVGGWLEEHKQKKLWGGMKEHQDFMDVLLSVVTDNDETSSYDVDTVIKATTMNLIVAASDTSTITLTWALALVLNNREALKKVQEELDTEIGRERQVKESDLKKLVYLQAILKETMRLHPAAPFLVPHESMEDCTLVGYHIPAGTRLLVNLPKLQREPNVWEDPSEFQPERFHTTHKHVDIRGQNFELIPFGSGRRMCPGISFALQVTQLTLAKLLHNFEIASPSDEPVDMTEKVGLTNQKATPLEVHLTPRLLAQVYA</sequence>
<dbReference type="PRINTS" id="PR00385">
    <property type="entry name" value="P450"/>
</dbReference>
<dbReference type="InterPro" id="IPR036396">
    <property type="entry name" value="Cyt_P450_sf"/>
</dbReference>
<dbReference type="InterPro" id="IPR050651">
    <property type="entry name" value="Plant_Cytochrome_P450_Monoox"/>
</dbReference>
<evidence type="ECO:0000256" key="9">
    <source>
        <dbReference type="ARBA" id="ARBA00023004"/>
    </source>
</evidence>
<dbReference type="GO" id="GO:0016705">
    <property type="term" value="F:oxidoreductase activity, acting on paired donors, with incorporation or reduction of molecular oxygen"/>
    <property type="evidence" value="ECO:0007669"/>
    <property type="project" value="InterPro"/>
</dbReference>
<keyword evidence="10 13" id="KW-0503">Monooxygenase</keyword>
<keyword evidence="16" id="KW-1185">Reference proteome</keyword>
<keyword evidence="4 12" id="KW-0349">Heme</keyword>
<dbReference type="AlphaFoldDB" id="A0A8J4R6C5"/>
<comment type="cofactor">
    <cofactor evidence="1 12">
        <name>heme</name>
        <dbReference type="ChEBI" id="CHEBI:30413"/>
    </cofactor>
</comment>
<dbReference type="InterPro" id="IPR001128">
    <property type="entry name" value="Cyt_P450"/>
</dbReference>
<dbReference type="GO" id="GO:0004497">
    <property type="term" value="F:monooxygenase activity"/>
    <property type="evidence" value="ECO:0007669"/>
    <property type="project" value="UniProtKB-KW"/>
</dbReference>
<comment type="subcellular location">
    <subcellularLocation>
        <location evidence="2">Membrane</location>
    </subcellularLocation>
</comment>
<evidence type="ECO:0000256" key="3">
    <source>
        <dbReference type="ARBA" id="ARBA00010617"/>
    </source>
</evidence>
<comment type="similarity">
    <text evidence="3 13">Belongs to the cytochrome P450 family.</text>
</comment>
<feature type="chain" id="PRO_5035193134" description="Cytochrome P450" evidence="14">
    <location>
        <begin position="24"/>
        <end position="480"/>
    </location>
</feature>
<dbReference type="PANTHER" id="PTHR47947">
    <property type="entry name" value="CYTOCHROME P450 82C3-RELATED"/>
    <property type="match status" value="1"/>
</dbReference>
<keyword evidence="11" id="KW-0472">Membrane</keyword>
<dbReference type="InterPro" id="IPR002401">
    <property type="entry name" value="Cyt_P450_E_grp-I"/>
</dbReference>
<evidence type="ECO:0000256" key="10">
    <source>
        <dbReference type="ARBA" id="ARBA00023033"/>
    </source>
</evidence>
<comment type="caution">
    <text evidence="15">The sequence shown here is derived from an EMBL/GenBank/DDBJ whole genome shotgun (WGS) entry which is preliminary data.</text>
</comment>
<dbReference type="SUPFAM" id="SSF48264">
    <property type="entry name" value="Cytochrome P450"/>
    <property type="match status" value="1"/>
</dbReference>
<dbReference type="FunFam" id="1.10.630.10:FF:000026">
    <property type="entry name" value="Cytochrome P450 82C4"/>
    <property type="match status" value="1"/>
</dbReference>
<accession>A0A8J4R6C5</accession>
<dbReference type="PRINTS" id="PR00463">
    <property type="entry name" value="EP450I"/>
</dbReference>
<evidence type="ECO:0000256" key="14">
    <source>
        <dbReference type="SAM" id="SignalP"/>
    </source>
</evidence>
<evidence type="ECO:0000256" key="7">
    <source>
        <dbReference type="ARBA" id="ARBA00022989"/>
    </source>
</evidence>
<gene>
    <name evidence="15" type="ORF">CMV_010829</name>
</gene>
<evidence type="ECO:0000256" key="13">
    <source>
        <dbReference type="RuleBase" id="RU000461"/>
    </source>
</evidence>
<dbReference type="Pfam" id="PF00067">
    <property type="entry name" value="p450"/>
    <property type="match status" value="1"/>
</dbReference>
<reference evidence="15" key="1">
    <citation type="submission" date="2020-03" db="EMBL/GenBank/DDBJ databases">
        <title>Castanea mollissima Vanexum genome sequencing.</title>
        <authorList>
            <person name="Staton M."/>
        </authorList>
    </citation>
    <scope>NUCLEOTIDE SEQUENCE</scope>
    <source>
        <tissue evidence="15">Leaf</tissue>
    </source>
</reference>
<name>A0A8J4R6C5_9ROSI</name>
<dbReference type="InterPro" id="IPR017972">
    <property type="entry name" value="Cyt_P450_CS"/>
</dbReference>
<feature type="binding site" description="axial binding residue" evidence="12">
    <location>
        <position position="419"/>
    </location>
    <ligand>
        <name>heme</name>
        <dbReference type="ChEBI" id="CHEBI:30413"/>
    </ligand>
    <ligandPart>
        <name>Fe</name>
        <dbReference type="ChEBI" id="CHEBI:18248"/>
    </ligandPart>
</feature>
<evidence type="ECO:0000256" key="5">
    <source>
        <dbReference type="ARBA" id="ARBA00022692"/>
    </source>
</evidence>
<evidence type="ECO:0000256" key="6">
    <source>
        <dbReference type="ARBA" id="ARBA00022723"/>
    </source>
</evidence>
<evidence type="ECO:0000256" key="8">
    <source>
        <dbReference type="ARBA" id="ARBA00023002"/>
    </source>
</evidence>
<evidence type="ECO:0000256" key="2">
    <source>
        <dbReference type="ARBA" id="ARBA00004370"/>
    </source>
</evidence>
<dbReference type="Proteomes" id="UP000737018">
    <property type="component" value="Unassembled WGS sequence"/>
</dbReference>
<evidence type="ECO:0000313" key="15">
    <source>
        <dbReference type="EMBL" id="KAF3964938.1"/>
    </source>
</evidence>